<keyword evidence="4" id="KW-1185">Reference proteome</keyword>
<comment type="caution">
    <text evidence="3">The sequence shown here is derived from an EMBL/GenBank/DDBJ whole genome shotgun (WGS) entry which is preliminary data.</text>
</comment>
<feature type="non-terminal residue" evidence="3">
    <location>
        <position position="162"/>
    </location>
</feature>
<accession>A0A9W8LWS5</accession>
<feature type="compositionally biased region" description="Basic residues" evidence="1">
    <location>
        <begin position="139"/>
        <end position="156"/>
    </location>
</feature>
<name>A0A9W8LWS5_9FUNG</name>
<organism evidence="3 4">
    <name type="scientific">Coemansia brasiliensis</name>
    <dbReference type="NCBI Taxonomy" id="2650707"/>
    <lineage>
        <taxon>Eukaryota</taxon>
        <taxon>Fungi</taxon>
        <taxon>Fungi incertae sedis</taxon>
        <taxon>Zoopagomycota</taxon>
        <taxon>Kickxellomycotina</taxon>
        <taxon>Kickxellomycetes</taxon>
        <taxon>Kickxellales</taxon>
        <taxon>Kickxellaceae</taxon>
        <taxon>Coemansia</taxon>
    </lineage>
</organism>
<dbReference type="EMBL" id="JANBUW010000328">
    <property type="protein sequence ID" value="KAJ2847364.1"/>
    <property type="molecule type" value="Genomic_DNA"/>
</dbReference>
<evidence type="ECO:0000259" key="2">
    <source>
        <dbReference type="SMART" id="SM00694"/>
    </source>
</evidence>
<dbReference type="GO" id="GO:0016020">
    <property type="term" value="C:membrane"/>
    <property type="evidence" value="ECO:0007669"/>
    <property type="project" value="InterPro"/>
</dbReference>
<dbReference type="AlphaFoldDB" id="A0A9W8LWS5"/>
<dbReference type="OrthoDB" id="72441at2759"/>
<dbReference type="Proteomes" id="UP001139887">
    <property type="component" value="Unassembled WGS sequence"/>
</dbReference>
<feature type="region of interest" description="Disordered" evidence="1">
    <location>
        <begin position="113"/>
        <end position="162"/>
    </location>
</feature>
<feature type="domain" description="Peroxin/Ferlin" evidence="2">
    <location>
        <begin position="47"/>
        <end position="82"/>
    </location>
</feature>
<proteinExistence type="predicted"/>
<gene>
    <name evidence="3" type="ORF">IWW36_003889</name>
</gene>
<evidence type="ECO:0000313" key="3">
    <source>
        <dbReference type="EMBL" id="KAJ2847364.1"/>
    </source>
</evidence>
<evidence type="ECO:0000313" key="4">
    <source>
        <dbReference type="Proteomes" id="UP001139887"/>
    </source>
</evidence>
<sequence length="162" mass="18713">MDPPAWCDTTMKLAVANVHSFQVPDPSWQWVSPRWLIDMTLDVDEDGWQYSSRFSNSSWHSRFSAAKSFVRRRRWLRLRRRRHLRQDQSLAESAEDGNNECVDIEAEQGSLAGSPSAVLFQKPKQQHKSRNPADMAAKIKNKVSRHYVGKNPHVRSGKRDLA</sequence>
<reference evidence="3" key="1">
    <citation type="submission" date="2022-07" db="EMBL/GenBank/DDBJ databases">
        <title>Phylogenomic reconstructions and comparative analyses of Kickxellomycotina fungi.</title>
        <authorList>
            <person name="Reynolds N.K."/>
            <person name="Stajich J.E."/>
            <person name="Barry K."/>
            <person name="Grigoriev I.V."/>
            <person name="Crous P."/>
            <person name="Smith M.E."/>
        </authorList>
    </citation>
    <scope>NUCLEOTIDE SEQUENCE</scope>
    <source>
        <strain evidence="3">NRRL 1566</strain>
    </source>
</reference>
<dbReference type="SMART" id="SM00694">
    <property type="entry name" value="DysFC"/>
    <property type="match status" value="1"/>
</dbReference>
<protein>
    <recommendedName>
        <fullName evidence="2">Peroxin/Ferlin domain-containing protein</fullName>
    </recommendedName>
</protein>
<dbReference type="InterPro" id="IPR006614">
    <property type="entry name" value="Peroxin/Ferlin"/>
</dbReference>
<evidence type="ECO:0000256" key="1">
    <source>
        <dbReference type="SAM" id="MobiDB-lite"/>
    </source>
</evidence>